<reference evidence="4" key="1">
    <citation type="submission" date="2020-08" db="EMBL/GenBank/DDBJ databases">
        <authorList>
            <person name="Cejkova D."/>
            <person name="Kubasova T."/>
            <person name="Jahodarova E."/>
            <person name="Rychlik I."/>
        </authorList>
    </citation>
    <scope>NUCLEOTIDE SEQUENCE</scope>
    <source>
        <strain evidence="4">An772</strain>
    </source>
</reference>
<feature type="region of interest" description="Disordered" evidence="1">
    <location>
        <begin position="181"/>
        <end position="204"/>
    </location>
</feature>
<sequence length="204" mass="24003">MDELSVIENKIYEIRGQKVMLDFDLAEMYDVETKYLKRIVRRNMIRFPEDFLFQLSNEEFNSLTINLRCQIGTSNKGGLRYAPFAFTEQGVAMLSGLLNSPRAIQVNINIMRAFVRMRQYLLTHAPKQELEELRKRIEYLEEDISSDRENYEQQFDELFSAFARLSATIQSKTAPLGRVEVKGFRKESNETDNTHNPQEYEDHQ</sequence>
<evidence type="ECO:0000313" key="4">
    <source>
        <dbReference type="EMBL" id="MBM6734791.1"/>
    </source>
</evidence>
<dbReference type="EMBL" id="DYVX01000044">
    <property type="protein sequence ID" value="HJF91790.1"/>
    <property type="molecule type" value="Genomic_DNA"/>
</dbReference>
<keyword evidence="6" id="KW-1185">Reference proteome</keyword>
<dbReference type="Proteomes" id="UP000717835">
    <property type="component" value="Unassembled WGS sequence"/>
</dbReference>
<reference evidence="4 6" key="3">
    <citation type="journal article" date="2021" name="Sci. Rep.">
        <title>The distribution of antibiotic resistance genes in chicken gut microbiota commensals.</title>
        <authorList>
            <person name="Juricova H."/>
            <person name="Matiasovicova J."/>
            <person name="Kubasova T."/>
            <person name="Cejkova D."/>
            <person name="Rychlik I."/>
        </authorList>
    </citation>
    <scope>NUCLEOTIDE SEQUENCE [LARGE SCALE GENOMIC DNA]</scope>
    <source>
        <strain evidence="4 6">An772</strain>
    </source>
</reference>
<accession>A0A921HWN6</accession>
<reference evidence="3" key="4">
    <citation type="submission" date="2021-09" db="EMBL/GenBank/DDBJ databases">
        <authorList>
            <person name="Gilroy R."/>
        </authorList>
    </citation>
    <scope>NUCLEOTIDE SEQUENCE</scope>
    <source>
        <strain evidence="3">CHK55-1828</strain>
    </source>
</reference>
<dbReference type="Proteomes" id="UP000766986">
    <property type="component" value="Unassembled WGS sequence"/>
</dbReference>
<dbReference type="EMBL" id="JACLYZ010000010">
    <property type="protein sequence ID" value="MBM6734791.1"/>
    <property type="molecule type" value="Genomic_DNA"/>
</dbReference>
<gene>
    <name evidence="4" type="ORF">H7U35_06105</name>
    <name evidence="3" type="ORF">K8W02_05315</name>
</gene>
<evidence type="ECO:0000256" key="1">
    <source>
        <dbReference type="SAM" id="MobiDB-lite"/>
    </source>
</evidence>
<reference evidence="3" key="2">
    <citation type="journal article" date="2021" name="PeerJ">
        <title>Extensive microbial diversity within the chicken gut microbiome revealed by metagenomics and culture.</title>
        <authorList>
            <person name="Gilroy R."/>
            <person name="Ravi A."/>
            <person name="Getino M."/>
            <person name="Pursley I."/>
            <person name="Horton D.L."/>
            <person name="Alikhan N.F."/>
            <person name="Baker D."/>
            <person name="Gharbi K."/>
            <person name="Hall N."/>
            <person name="Watson M."/>
            <person name="Adriaenssens E.M."/>
            <person name="Foster-Nyarko E."/>
            <person name="Jarju S."/>
            <person name="Secka A."/>
            <person name="Antonio M."/>
            <person name="Oren A."/>
            <person name="Chaudhuri R.R."/>
            <person name="La Ragione R."/>
            <person name="Hildebrand F."/>
            <person name="Pallen M.J."/>
        </authorList>
    </citation>
    <scope>NUCLEOTIDE SEQUENCE</scope>
    <source>
        <strain evidence="3">CHK55-1828</strain>
    </source>
</reference>
<feature type="domain" description="KilA-N DNA-binding" evidence="2">
    <location>
        <begin position="9"/>
        <end position="95"/>
    </location>
</feature>
<evidence type="ECO:0000313" key="6">
    <source>
        <dbReference type="Proteomes" id="UP000766986"/>
    </source>
</evidence>
<organism evidence="3 5">
    <name type="scientific">Mediterranea massiliensis</name>
    <dbReference type="NCBI Taxonomy" id="1841865"/>
    <lineage>
        <taxon>Bacteria</taxon>
        <taxon>Pseudomonadati</taxon>
        <taxon>Bacteroidota</taxon>
        <taxon>Bacteroidia</taxon>
        <taxon>Bacteroidales</taxon>
        <taxon>Bacteroidaceae</taxon>
        <taxon>Mediterranea</taxon>
    </lineage>
</organism>
<evidence type="ECO:0000259" key="2">
    <source>
        <dbReference type="Pfam" id="PF10543"/>
    </source>
</evidence>
<proteinExistence type="predicted"/>
<dbReference type="AlphaFoldDB" id="A0A921HWN6"/>
<name>A0A921HWN6_9BACT</name>
<dbReference type="Pfam" id="PF10543">
    <property type="entry name" value="ORF6N"/>
    <property type="match status" value="1"/>
</dbReference>
<evidence type="ECO:0000313" key="3">
    <source>
        <dbReference type="EMBL" id="HJF91790.1"/>
    </source>
</evidence>
<evidence type="ECO:0000313" key="5">
    <source>
        <dbReference type="Proteomes" id="UP000717835"/>
    </source>
</evidence>
<comment type="caution">
    <text evidence="3">The sequence shown here is derived from an EMBL/GenBank/DDBJ whole genome shotgun (WGS) entry which is preliminary data.</text>
</comment>
<dbReference type="RefSeq" id="WP_022021816.1">
    <property type="nucleotide sequence ID" value="NZ_CAUDDV010000002.1"/>
</dbReference>
<protein>
    <submittedName>
        <fullName evidence="3">ORF6N domain-containing protein</fullName>
    </submittedName>
</protein>
<dbReference type="InterPro" id="IPR018873">
    <property type="entry name" value="KilA-N_DNA-bd_domain"/>
</dbReference>